<dbReference type="Pfam" id="PF12146">
    <property type="entry name" value="Hydrolase_4"/>
    <property type="match status" value="1"/>
</dbReference>
<name>A0A286G5Q6_9PROT</name>
<gene>
    <name evidence="2" type="ORF">SAMN05421508_101702</name>
</gene>
<evidence type="ECO:0000313" key="2">
    <source>
        <dbReference type="EMBL" id="SOD90887.1"/>
    </source>
</evidence>
<sequence length="291" mass="31423">MMLETPREDAITLPCAGDTLVGVLHHPGLAAERAVVIVVGGPQYRAGAHRQYVMLARALAEAGVPTLRFDYRGMGDSTGTFRGFEDCGEDIAAAVDALCAHLPAVREVVLWGLCDGATAIAFHQAERRDARIAGTVLLNPWARSDRTLAETQVRHWYGRRLTSAEFWKKLLRGGVDIGGAVRGVAASLVARFRRSEATPEAAGDAPLPDRLAAALAGLDVPACLILSGRDLTAREFEDAVLSRPPLKRAVAAGRLVLRRLPEANHTYSSPAWREQVHAWTLDWVRGVGRSA</sequence>
<dbReference type="InterPro" id="IPR053145">
    <property type="entry name" value="AB_hydrolase_Est10"/>
</dbReference>
<keyword evidence="3" id="KW-1185">Reference proteome</keyword>
<dbReference type="SUPFAM" id="SSF53474">
    <property type="entry name" value="alpha/beta-Hydrolases"/>
    <property type="match status" value="1"/>
</dbReference>
<dbReference type="InterPro" id="IPR029058">
    <property type="entry name" value="AB_hydrolase_fold"/>
</dbReference>
<evidence type="ECO:0000313" key="3">
    <source>
        <dbReference type="Proteomes" id="UP000219621"/>
    </source>
</evidence>
<proteinExistence type="predicted"/>
<dbReference type="AlphaFoldDB" id="A0A286G5Q6"/>
<dbReference type="NCBIfam" id="TIGR03100">
    <property type="entry name" value="hydr1_PEP"/>
    <property type="match status" value="1"/>
</dbReference>
<dbReference type="GO" id="GO:0052689">
    <property type="term" value="F:carboxylic ester hydrolase activity"/>
    <property type="evidence" value="ECO:0007669"/>
    <property type="project" value="TreeGrafter"/>
</dbReference>
<dbReference type="EMBL" id="OCNJ01000001">
    <property type="protein sequence ID" value="SOD90887.1"/>
    <property type="molecule type" value="Genomic_DNA"/>
</dbReference>
<dbReference type="PANTHER" id="PTHR43265:SF1">
    <property type="entry name" value="ESTERASE ESTD"/>
    <property type="match status" value="1"/>
</dbReference>
<dbReference type="RefSeq" id="WP_217991975.1">
    <property type="nucleotide sequence ID" value="NZ_OCNJ01000001.1"/>
</dbReference>
<accession>A0A286G5Q6</accession>
<dbReference type="InterPro" id="IPR022742">
    <property type="entry name" value="Hydrolase_4"/>
</dbReference>
<keyword evidence="2" id="KW-0378">Hydrolase</keyword>
<evidence type="ECO:0000259" key="1">
    <source>
        <dbReference type="Pfam" id="PF12146"/>
    </source>
</evidence>
<reference evidence="3" key="1">
    <citation type="submission" date="2017-09" db="EMBL/GenBank/DDBJ databases">
        <authorList>
            <person name="Varghese N."/>
            <person name="Submissions S."/>
        </authorList>
    </citation>
    <scope>NUCLEOTIDE SEQUENCE [LARGE SCALE GENOMIC DNA]</scope>
    <source>
        <strain evidence="3">USBA 140</strain>
    </source>
</reference>
<dbReference type="InterPro" id="IPR017531">
    <property type="entry name" value="Hydrolase-1_PEP"/>
</dbReference>
<dbReference type="Gene3D" id="3.40.50.1820">
    <property type="entry name" value="alpha/beta hydrolase"/>
    <property type="match status" value="1"/>
</dbReference>
<feature type="domain" description="Serine aminopeptidase S33" evidence="1">
    <location>
        <begin position="33"/>
        <end position="150"/>
    </location>
</feature>
<protein>
    <submittedName>
        <fullName evidence="2">Exosortase A system-associated hydrolase 1</fullName>
    </submittedName>
</protein>
<organism evidence="2 3">
    <name type="scientific">Caenispirillum bisanense</name>
    <dbReference type="NCBI Taxonomy" id="414052"/>
    <lineage>
        <taxon>Bacteria</taxon>
        <taxon>Pseudomonadati</taxon>
        <taxon>Pseudomonadota</taxon>
        <taxon>Alphaproteobacteria</taxon>
        <taxon>Rhodospirillales</taxon>
        <taxon>Novispirillaceae</taxon>
        <taxon>Caenispirillum</taxon>
    </lineage>
</organism>
<dbReference type="Proteomes" id="UP000219621">
    <property type="component" value="Unassembled WGS sequence"/>
</dbReference>
<dbReference type="PANTHER" id="PTHR43265">
    <property type="entry name" value="ESTERASE ESTD"/>
    <property type="match status" value="1"/>
</dbReference>